<feature type="region of interest" description="Disordered" evidence="1">
    <location>
        <begin position="164"/>
        <end position="193"/>
    </location>
</feature>
<dbReference type="GeneID" id="28731727"/>
<dbReference type="PANTHER" id="PTHR30011">
    <property type="entry name" value="ALKANESULFONATE MONOOXYGENASE-RELATED"/>
    <property type="match status" value="1"/>
</dbReference>
<dbReference type="SUPFAM" id="SSF51679">
    <property type="entry name" value="Bacterial luciferase-like"/>
    <property type="match status" value="1"/>
</dbReference>
<evidence type="ECO:0000256" key="1">
    <source>
        <dbReference type="SAM" id="MobiDB-lite"/>
    </source>
</evidence>
<evidence type="ECO:0000313" key="3">
    <source>
        <dbReference type="Proteomes" id="UP000038010"/>
    </source>
</evidence>
<organism evidence="2 3">
    <name type="scientific">Cyphellophora attinorum</name>
    <dbReference type="NCBI Taxonomy" id="1664694"/>
    <lineage>
        <taxon>Eukaryota</taxon>
        <taxon>Fungi</taxon>
        <taxon>Dikarya</taxon>
        <taxon>Ascomycota</taxon>
        <taxon>Pezizomycotina</taxon>
        <taxon>Eurotiomycetes</taxon>
        <taxon>Chaetothyriomycetidae</taxon>
        <taxon>Chaetothyriales</taxon>
        <taxon>Cyphellophoraceae</taxon>
        <taxon>Cyphellophora</taxon>
    </lineage>
</organism>
<dbReference type="Proteomes" id="UP000038010">
    <property type="component" value="Unassembled WGS sequence"/>
</dbReference>
<dbReference type="GO" id="GO:0004497">
    <property type="term" value="F:monooxygenase activity"/>
    <property type="evidence" value="ECO:0007669"/>
    <property type="project" value="UniProtKB-KW"/>
</dbReference>
<comment type="caution">
    <text evidence="2">The sequence shown here is derived from an EMBL/GenBank/DDBJ whole genome shotgun (WGS) entry which is preliminary data.</text>
</comment>
<keyword evidence="2" id="KW-0560">Oxidoreductase</keyword>
<feature type="compositionally biased region" description="Basic and acidic residues" evidence="1">
    <location>
        <begin position="164"/>
        <end position="179"/>
    </location>
</feature>
<dbReference type="Gene3D" id="3.20.20.30">
    <property type="entry name" value="Luciferase-like domain"/>
    <property type="match status" value="1"/>
</dbReference>
<sequence>MPIIGRTVEEAEAKLEVARKRISVNGGLARFCGFTNVDLSGFAVDEEFNFDGTHYDNSIQGVVDNIKLISEEKVFTPRVVAEMFALGGSGPRPVGTPEMVADFFEKWWREGDLDGFNVNYVSNPGSFEDVVDLLIPELQRRGIYWTDYKAPGGTARENLHSKPGEALLPREHPGGKMRWDASPSRVVTDQATPEGAVEAEVVTGKRSDIASTTISMQEVKV</sequence>
<proteinExistence type="predicted"/>
<dbReference type="InterPro" id="IPR051260">
    <property type="entry name" value="Diverse_substr_monoxygenases"/>
</dbReference>
<evidence type="ECO:0000313" key="2">
    <source>
        <dbReference type="EMBL" id="KPI34491.1"/>
    </source>
</evidence>
<gene>
    <name evidence="2" type="ORF">AB675_11033</name>
</gene>
<dbReference type="RefSeq" id="XP_017994454.1">
    <property type="nucleotide sequence ID" value="XM_018139847.1"/>
</dbReference>
<dbReference type="AlphaFoldDB" id="A0A0N0NHB4"/>
<dbReference type="InterPro" id="IPR036661">
    <property type="entry name" value="Luciferase-like_sf"/>
</dbReference>
<dbReference type="EMBL" id="LFJN01000058">
    <property type="protein sequence ID" value="KPI34491.1"/>
    <property type="molecule type" value="Genomic_DNA"/>
</dbReference>
<dbReference type="OrthoDB" id="5561043at2759"/>
<name>A0A0N0NHB4_9EURO</name>
<dbReference type="STRING" id="1664694.A0A0N0NHB4"/>
<dbReference type="PANTHER" id="PTHR30011:SF30">
    <property type="entry name" value="XENOBIOTIC COMPOUND MONOOXYGENASE, DSZA FAMILY (AFU_ORTHOLOGUE AFUA_6G01920)"/>
    <property type="match status" value="1"/>
</dbReference>
<dbReference type="VEuPathDB" id="FungiDB:AB675_11033"/>
<accession>A0A0N0NHB4</accession>
<keyword evidence="2" id="KW-0503">Monooxygenase</keyword>
<keyword evidence="3" id="KW-1185">Reference proteome</keyword>
<dbReference type="GO" id="GO:0016705">
    <property type="term" value="F:oxidoreductase activity, acting on paired donors, with incorporation or reduction of molecular oxygen"/>
    <property type="evidence" value="ECO:0007669"/>
    <property type="project" value="InterPro"/>
</dbReference>
<reference evidence="2 3" key="1">
    <citation type="submission" date="2015-06" db="EMBL/GenBank/DDBJ databases">
        <title>Draft genome of the ant-associated black yeast Phialophora attae CBS 131958.</title>
        <authorList>
            <person name="Moreno L.F."/>
            <person name="Stielow B.J."/>
            <person name="de Hoog S."/>
            <person name="Vicente V.A."/>
            <person name="Weiss V.A."/>
            <person name="de Vries M."/>
            <person name="Cruz L.M."/>
            <person name="Souza E.M."/>
        </authorList>
    </citation>
    <scope>NUCLEOTIDE SEQUENCE [LARGE SCALE GENOMIC DNA]</scope>
    <source>
        <strain evidence="2 3">CBS 131958</strain>
    </source>
</reference>
<protein>
    <submittedName>
        <fullName evidence="2">Putative monooxygenase MoxC</fullName>
    </submittedName>
</protein>